<protein>
    <submittedName>
        <fullName evidence="1">Uncharacterized protein</fullName>
    </submittedName>
</protein>
<name>A0A8H3KSK0_9GLOM</name>
<comment type="caution">
    <text evidence="1">The sequence shown here is derived from an EMBL/GenBank/DDBJ whole genome shotgun (WGS) entry which is preliminary data.</text>
</comment>
<evidence type="ECO:0000313" key="1">
    <source>
        <dbReference type="EMBL" id="GES75102.1"/>
    </source>
</evidence>
<accession>A0A8H3KSK0</accession>
<organism evidence="1 2">
    <name type="scientific">Rhizophagus clarus</name>
    <dbReference type="NCBI Taxonomy" id="94130"/>
    <lineage>
        <taxon>Eukaryota</taxon>
        <taxon>Fungi</taxon>
        <taxon>Fungi incertae sedis</taxon>
        <taxon>Mucoromycota</taxon>
        <taxon>Glomeromycotina</taxon>
        <taxon>Glomeromycetes</taxon>
        <taxon>Glomerales</taxon>
        <taxon>Glomeraceae</taxon>
        <taxon>Rhizophagus</taxon>
    </lineage>
</organism>
<dbReference type="Proteomes" id="UP000615446">
    <property type="component" value="Unassembled WGS sequence"/>
</dbReference>
<evidence type="ECO:0000313" key="2">
    <source>
        <dbReference type="Proteomes" id="UP000615446"/>
    </source>
</evidence>
<dbReference type="OrthoDB" id="2417211at2759"/>
<dbReference type="AlphaFoldDB" id="A0A8H3KSK0"/>
<gene>
    <name evidence="1" type="ORF">RCL2_000256000</name>
</gene>
<reference evidence="1" key="1">
    <citation type="submission" date="2019-10" db="EMBL/GenBank/DDBJ databases">
        <title>Conservation and host-specific expression of non-tandemly repeated heterogenous ribosome RNA gene in arbuscular mycorrhizal fungi.</title>
        <authorList>
            <person name="Maeda T."/>
            <person name="Kobayashi Y."/>
            <person name="Nakagawa T."/>
            <person name="Ezawa T."/>
            <person name="Yamaguchi K."/>
            <person name="Bino T."/>
            <person name="Nishimoto Y."/>
            <person name="Shigenobu S."/>
            <person name="Kawaguchi M."/>
        </authorList>
    </citation>
    <scope>NUCLEOTIDE SEQUENCE</scope>
    <source>
        <strain evidence="1">HR1</strain>
    </source>
</reference>
<proteinExistence type="predicted"/>
<sequence>MHNNNEYPLFLNSFETSGLECISDTNEVSTVITSLENIVPSERYQNNSFSSSNNQKECCLDTKVFPDRIIYKNKIPIIEWNGIPICGDKVFLLEAKHKMTAIIACGTLFTDGLRSRSTDKGLIDVFPSGNRYKVEAPHELSYCEILICIYL</sequence>
<dbReference type="EMBL" id="BLAL01000013">
    <property type="protein sequence ID" value="GES75102.1"/>
    <property type="molecule type" value="Genomic_DNA"/>
</dbReference>